<dbReference type="EMBL" id="HBGH01007018">
    <property type="protein sequence ID" value="CAD9231645.1"/>
    <property type="molecule type" value="Transcribed_RNA"/>
</dbReference>
<evidence type="ECO:0000313" key="1">
    <source>
        <dbReference type="EMBL" id="CAD9231645.1"/>
    </source>
</evidence>
<sequence length="117" mass="13109">MNMGLGRFLSDEVDNFIASSSQPFPVYRSQMAFMIYIFLENDSEVQPGGGCFPHHDANPQSWLPLLPSTPPRGCKTIRTCFRADFGPLNGAGPRTWQLSTHPDGPRTPLRVRTRVVF</sequence>
<dbReference type="AlphaFoldDB" id="A0A7S1TC04"/>
<accession>A0A7S1TC04</accession>
<protein>
    <submittedName>
        <fullName evidence="1">Uncharacterized protein</fullName>
    </submittedName>
</protein>
<organism evidence="1">
    <name type="scientific">Compsopogon caeruleus</name>
    <dbReference type="NCBI Taxonomy" id="31354"/>
    <lineage>
        <taxon>Eukaryota</taxon>
        <taxon>Rhodophyta</taxon>
        <taxon>Compsopogonophyceae</taxon>
        <taxon>Compsopogonales</taxon>
        <taxon>Compsopogonaceae</taxon>
        <taxon>Compsopogon</taxon>
    </lineage>
</organism>
<reference evidence="1" key="1">
    <citation type="submission" date="2021-01" db="EMBL/GenBank/DDBJ databases">
        <authorList>
            <person name="Corre E."/>
            <person name="Pelletier E."/>
            <person name="Niang G."/>
            <person name="Scheremetjew M."/>
            <person name="Finn R."/>
            <person name="Kale V."/>
            <person name="Holt S."/>
            <person name="Cochrane G."/>
            <person name="Meng A."/>
            <person name="Brown T."/>
            <person name="Cohen L."/>
        </authorList>
    </citation>
    <scope>NUCLEOTIDE SEQUENCE</scope>
    <source>
        <strain evidence="1">SAG 36.94</strain>
    </source>
</reference>
<name>A0A7S1TC04_9RHOD</name>
<proteinExistence type="predicted"/>
<gene>
    <name evidence="1" type="ORF">CCAE0312_LOCUS3722</name>
</gene>